<evidence type="ECO:0000313" key="6">
    <source>
        <dbReference type="EMBL" id="WJZ84822.1"/>
    </source>
</evidence>
<dbReference type="InterPro" id="IPR002672">
    <property type="entry name" value="Ribosomal_eL28"/>
</dbReference>
<name>A0ABY9BPE1_VITVI</name>
<proteinExistence type="inferred from homology"/>
<dbReference type="PANTHER" id="PTHR10544">
    <property type="entry name" value="60S RIBOSOMAL PROTEIN L28"/>
    <property type="match status" value="1"/>
</dbReference>
<dbReference type="Proteomes" id="UP001227230">
    <property type="component" value="Chromosome 4"/>
</dbReference>
<accession>A0ABY9BPE1</accession>
<keyword evidence="7" id="KW-1185">Reference proteome</keyword>
<feature type="domain" description="Ribosomal eL28/Mak16" evidence="5">
    <location>
        <begin position="77"/>
        <end position="119"/>
    </location>
</feature>
<feature type="chain" id="PRO_5046881137" description="Ribosomal eL28/Mak16 domain-containing protein" evidence="4">
    <location>
        <begin position="21"/>
        <end position="123"/>
    </location>
</feature>
<gene>
    <name evidence="6" type="ORF">VitviT2T_004402</name>
</gene>
<keyword evidence="4" id="KW-0732">Signal</keyword>
<evidence type="ECO:0000256" key="3">
    <source>
        <dbReference type="ARBA" id="ARBA00023274"/>
    </source>
</evidence>
<evidence type="ECO:0000256" key="2">
    <source>
        <dbReference type="ARBA" id="ARBA00022980"/>
    </source>
</evidence>
<dbReference type="EMBL" id="CP126651">
    <property type="protein sequence ID" value="WJZ84822.1"/>
    <property type="molecule type" value="Genomic_DNA"/>
</dbReference>
<dbReference type="Gene3D" id="3.30.390.110">
    <property type="match status" value="1"/>
</dbReference>
<comment type="similarity">
    <text evidence="1">Belongs to the eukaryotic ribosomal protein eL28 family.</text>
</comment>
<feature type="signal peptide" evidence="4">
    <location>
        <begin position="1"/>
        <end position="20"/>
    </location>
</feature>
<keyword evidence="3" id="KW-0687">Ribonucleoprotein</keyword>
<dbReference type="Pfam" id="PF01778">
    <property type="entry name" value="Ribosomal_L28e"/>
    <property type="match status" value="1"/>
</dbReference>
<sequence>MGVWLAIYVCLGLLLFLTLCLVSEKIKLQSTLLKNQTVISLQSYTHPVISGFLIFVNLNAKASAICADQMANVPGPLIWEIVKKNNSFLVKEFGNGTAKVQFSKETNNLCNVHSFKHSGNKSS</sequence>
<reference evidence="6 7" key="1">
    <citation type="journal article" date="2023" name="Hortic Res">
        <title>The complete reference genome for grapevine (Vitis vinifera L.) genetics and breeding.</title>
        <authorList>
            <person name="Shi X."/>
            <person name="Cao S."/>
            <person name="Wang X."/>
            <person name="Huang S."/>
            <person name="Wang Y."/>
            <person name="Liu Z."/>
            <person name="Liu W."/>
            <person name="Leng X."/>
            <person name="Peng Y."/>
            <person name="Wang N."/>
            <person name="Wang Y."/>
            <person name="Ma Z."/>
            <person name="Xu X."/>
            <person name="Zhang F."/>
            <person name="Xue H."/>
            <person name="Zhong H."/>
            <person name="Wang Y."/>
            <person name="Zhang K."/>
            <person name="Velt A."/>
            <person name="Avia K."/>
            <person name="Holtgrawe D."/>
            <person name="Grimplet J."/>
            <person name="Matus J.T."/>
            <person name="Ware D."/>
            <person name="Wu X."/>
            <person name="Wang H."/>
            <person name="Liu C."/>
            <person name="Fang Y."/>
            <person name="Rustenholz C."/>
            <person name="Cheng Z."/>
            <person name="Xiao H."/>
            <person name="Zhou Y."/>
        </authorList>
    </citation>
    <scope>NUCLEOTIDE SEQUENCE [LARGE SCALE GENOMIC DNA]</scope>
    <source>
        <strain evidence="7">cv. Pinot noir / PN40024</strain>
        <tissue evidence="6">Leaf</tissue>
    </source>
</reference>
<evidence type="ECO:0000259" key="5">
    <source>
        <dbReference type="Pfam" id="PF01778"/>
    </source>
</evidence>
<evidence type="ECO:0000313" key="7">
    <source>
        <dbReference type="Proteomes" id="UP001227230"/>
    </source>
</evidence>
<evidence type="ECO:0000256" key="1">
    <source>
        <dbReference type="ARBA" id="ARBA00007926"/>
    </source>
</evidence>
<protein>
    <recommendedName>
        <fullName evidence="5">Ribosomal eL28/Mak16 domain-containing protein</fullName>
    </recommendedName>
</protein>
<evidence type="ECO:0000256" key="4">
    <source>
        <dbReference type="SAM" id="SignalP"/>
    </source>
</evidence>
<keyword evidence="2" id="KW-0689">Ribosomal protein</keyword>
<dbReference type="InterPro" id="IPR029004">
    <property type="entry name" value="Ribosomal_eL28/Mak16"/>
</dbReference>
<organism evidence="6 7">
    <name type="scientific">Vitis vinifera</name>
    <name type="common">Grape</name>
    <dbReference type="NCBI Taxonomy" id="29760"/>
    <lineage>
        <taxon>Eukaryota</taxon>
        <taxon>Viridiplantae</taxon>
        <taxon>Streptophyta</taxon>
        <taxon>Embryophyta</taxon>
        <taxon>Tracheophyta</taxon>
        <taxon>Spermatophyta</taxon>
        <taxon>Magnoliopsida</taxon>
        <taxon>eudicotyledons</taxon>
        <taxon>Gunneridae</taxon>
        <taxon>Pentapetalae</taxon>
        <taxon>rosids</taxon>
        <taxon>Vitales</taxon>
        <taxon>Vitaceae</taxon>
        <taxon>Viteae</taxon>
        <taxon>Vitis</taxon>
    </lineage>
</organism>